<feature type="compositionally biased region" description="Polar residues" evidence="1">
    <location>
        <begin position="369"/>
        <end position="390"/>
    </location>
</feature>
<feature type="transmembrane region" description="Helical" evidence="2">
    <location>
        <begin position="37"/>
        <end position="53"/>
    </location>
</feature>
<feature type="transmembrane region" description="Helical" evidence="2">
    <location>
        <begin position="103"/>
        <end position="130"/>
    </location>
</feature>
<organism evidence="3 4">
    <name type="scientific">Mycoplasmopsis maculosa</name>
    <dbReference type="NCBI Taxonomy" id="114885"/>
    <lineage>
        <taxon>Bacteria</taxon>
        <taxon>Bacillati</taxon>
        <taxon>Mycoplasmatota</taxon>
        <taxon>Mycoplasmoidales</taxon>
        <taxon>Metamycoplasmataceae</taxon>
        <taxon>Mycoplasmopsis</taxon>
    </lineage>
</organism>
<name>A0A449B5C1_9BACT</name>
<evidence type="ECO:0000313" key="4">
    <source>
        <dbReference type="Proteomes" id="UP000290243"/>
    </source>
</evidence>
<protein>
    <submittedName>
        <fullName evidence="3">Uncharacterized protein</fullName>
    </submittedName>
</protein>
<dbReference type="NCBIfam" id="NF045848">
    <property type="entry name" value="MMCAP2_0566_fam"/>
    <property type="match status" value="1"/>
</dbReference>
<accession>A0A449B5C1</accession>
<dbReference type="NCBIfam" id="NF045889">
    <property type="entry name" value="ICE_Mbov_0396_TM"/>
    <property type="match status" value="1"/>
</dbReference>
<keyword evidence="2" id="KW-0812">Transmembrane</keyword>
<sequence>MQWLLENVGWGIYTALWYILVFLPAWILHIIYSTLEFIALKLPIYILFGGYTIDFTSTFFIRFFTIMAISFAFIIGIIFYRLMQAKKDSENQLLFKESLKRGLLSLIIMIGIPILIWLLMVFFVIIYQFVKSALLNSSDTSITSFLFDVLEPKWENASQGHQAWITVKNTYKGLEFEDWRNLRSSSILLVIQLCLSFLAVIWVMLNLFLRVVKAVAFEFVYLLWLPPAVAQGTNDAGETLKKWFVKFIECVLTTFIVLVCLLLFLFLIETTFKQVPLLITDILGNPQYELLKDIVSSILSIAILVGMTFGVDAMVTRLMYFFNLDQFAESPAKLKLKSKKQKETNKQNVKTKNAKDSKTISGEKNVINKNNQMFSKQRTKNNLNKSSAENQAKKAMQPWFVKLFDALKGLKKDNVTSKTTKKS</sequence>
<dbReference type="KEGG" id="mmau:NCTC10168_00703"/>
<feature type="transmembrane region" description="Helical" evidence="2">
    <location>
        <begin position="187"/>
        <end position="209"/>
    </location>
</feature>
<keyword evidence="4" id="KW-1185">Reference proteome</keyword>
<feature type="transmembrane region" description="Helical" evidence="2">
    <location>
        <begin position="12"/>
        <end position="32"/>
    </location>
</feature>
<dbReference type="EMBL" id="LR215037">
    <property type="protein sequence ID" value="VEU75769.1"/>
    <property type="molecule type" value="Genomic_DNA"/>
</dbReference>
<keyword evidence="2" id="KW-0472">Membrane</keyword>
<reference evidence="3 4" key="1">
    <citation type="submission" date="2019-01" db="EMBL/GenBank/DDBJ databases">
        <authorList>
            <consortium name="Pathogen Informatics"/>
        </authorList>
    </citation>
    <scope>NUCLEOTIDE SEQUENCE [LARGE SCALE GENOMIC DNA]</scope>
    <source>
        <strain evidence="3 4">NCTC10168</strain>
    </source>
</reference>
<feature type="region of interest" description="Disordered" evidence="1">
    <location>
        <begin position="338"/>
        <end position="357"/>
    </location>
</feature>
<feature type="transmembrane region" description="Helical" evidence="2">
    <location>
        <begin position="247"/>
        <end position="268"/>
    </location>
</feature>
<dbReference type="Proteomes" id="UP000290243">
    <property type="component" value="Chromosome"/>
</dbReference>
<feature type="transmembrane region" description="Helical" evidence="2">
    <location>
        <begin position="59"/>
        <end position="82"/>
    </location>
</feature>
<evidence type="ECO:0000313" key="3">
    <source>
        <dbReference type="EMBL" id="VEU75769.1"/>
    </source>
</evidence>
<keyword evidence="2" id="KW-1133">Transmembrane helix</keyword>
<evidence type="ECO:0000256" key="1">
    <source>
        <dbReference type="SAM" id="MobiDB-lite"/>
    </source>
</evidence>
<gene>
    <name evidence="3" type="ORF">NCTC10168_00703</name>
</gene>
<feature type="region of interest" description="Disordered" evidence="1">
    <location>
        <begin position="369"/>
        <end position="391"/>
    </location>
</feature>
<proteinExistence type="predicted"/>
<dbReference type="AlphaFoldDB" id="A0A449B5C1"/>
<evidence type="ECO:0000256" key="2">
    <source>
        <dbReference type="SAM" id="Phobius"/>
    </source>
</evidence>
<feature type="transmembrane region" description="Helical" evidence="2">
    <location>
        <begin position="294"/>
        <end position="315"/>
    </location>
</feature>